<evidence type="ECO:0000313" key="2">
    <source>
        <dbReference type="Proteomes" id="UP001163255"/>
    </source>
</evidence>
<sequence>MNKNELFFCAFFTLYSITGFAGVNCEQCGHEYEGESCPYEEQHRLLSDQLEALIGSENESTSEARSMISGDRFNHFYLDLGSGSLLMVKYLPGENPFMLFNAPSTPPHELRQQCNNLRDEANKYFPGSWEWKSIWQQAYEFTLEHSYNVHCLFFGVQALTRLQRFNEALALLERIRNEPISQTDAKFIECINKQEAFIYCCIKNYGHN</sequence>
<reference evidence="1" key="1">
    <citation type="submission" date="2022-10" db="EMBL/GenBank/DDBJ databases">
        <title>Completed Genome Sequence of two octocoral isolated bacterium, Endozoicomonas euniceicola EF212T and Endozoicomonas gorgoniicola PS125T.</title>
        <authorList>
            <person name="Chiou Y.-J."/>
            <person name="Chen Y.-H."/>
        </authorList>
    </citation>
    <scope>NUCLEOTIDE SEQUENCE</scope>
    <source>
        <strain evidence="1">EF212</strain>
    </source>
</reference>
<proteinExistence type="predicted"/>
<dbReference type="EMBL" id="CP103300">
    <property type="protein sequence ID" value="UYM14656.1"/>
    <property type="molecule type" value="Genomic_DNA"/>
</dbReference>
<evidence type="ECO:0008006" key="3">
    <source>
        <dbReference type="Google" id="ProtNLM"/>
    </source>
</evidence>
<dbReference type="RefSeq" id="WP_262596261.1">
    <property type="nucleotide sequence ID" value="NZ_CP103300.1"/>
</dbReference>
<evidence type="ECO:0000313" key="1">
    <source>
        <dbReference type="EMBL" id="UYM14656.1"/>
    </source>
</evidence>
<gene>
    <name evidence="1" type="ORF">NX720_17405</name>
</gene>
<organism evidence="1 2">
    <name type="scientific">Endozoicomonas euniceicola</name>
    <dbReference type="NCBI Taxonomy" id="1234143"/>
    <lineage>
        <taxon>Bacteria</taxon>
        <taxon>Pseudomonadati</taxon>
        <taxon>Pseudomonadota</taxon>
        <taxon>Gammaproteobacteria</taxon>
        <taxon>Oceanospirillales</taxon>
        <taxon>Endozoicomonadaceae</taxon>
        <taxon>Endozoicomonas</taxon>
    </lineage>
</organism>
<protein>
    <recommendedName>
        <fullName evidence="3">Tetratricopeptide repeat protein</fullName>
    </recommendedName>
</protein>
<accession>A0ABY6GRH1</accession>
<name>A0ABY6GRH1_9GAMM</name>
<keyword evidence="2" id="KW-1185">Reference proteome</keyword>
<dbReference type="Proteomes" id="UP001163255">
    <property type="component" value="Chromosome"/>
</dbReference>